<sequence>MAGMLPGVECARRRRFHQSVAGGPESANLAANGGTRRSCLSLYPTNNETHHTTFSLMQKHQAYKDVELGGVAKEARERLDERLKLRPQRKSDTKRDNSISKGCLRCVEELQRDGELYGSKKSGSKLLNWAKFSWNVSVEGKCAVCM</sequence>
<dbReference type="EMBL" id="JAXUIC010000002">
    <property type="protein sequence ID" value="KAK4604616.1"/>
    <property type="molecule type" value="Genomic_DNA"/>
</dbReference>
<gene>
    <name evidence="1" type="ORF">RGQ29_012900</name>
</gene>
<organism evidence="1 2">
    <name type="scientific">Quercus rubra</name>
    <name type="common">Northern red oak</name>
    <name type="synonym">Quercus borealis</name>
    <dbReference type="NCBI Taxonomy" id="3512"/>
    <lineage>
        <taxon>Eukaryota</taxon>
        <taxon>Viridiplantae</taxon>
        <taxon>Streptophyta</taxon>
        <taxon>Embryophyta</taxon>
        <taxon>Tracheophyta</taxon>
        <taxon>Spermatophyta</taxon>
        <taxon>Magnoliopsida</taxon>
        <taxon>eudicotyledons</taxon>
        <taxon>Gunneridae</taxon>
        <taxon>Pentapetalae</taxon>
        <taxon>rosids</taxon>
        <taxon>fabids</taxon>
        <taxon>Fagales</taxon>
        <taxon>Fagaceae</taxon>
        <taxon>Quercus</taxon>
    </lineage>
</organism>
<evidence type="ECO:0000313" key="2">
    <source>
        <dbReference type="Proteomes" id="UP001324115"/>
    </source>
</evidence>
<comment type="caution">
    <text evidence="1">The sequence shown here is derived from an EMBL/GenBank/DDBJ whole genome shotgun (WGS) entry which is preliminary data.</text>
</comment>
<keyword evidence="2" id="KW-1185">Reference proteome</keyword>
<protein>
    <submittedName>
        <fullName evidence="1">Uncharacterized protein</fullName>
    </submittedName>
</protein>
<dbReference type="Proteomes" id="UP001324115">
    <property type="component" value="Unassembled WGS sequence"/>
</dbReference>
<dbReference type="AlphaFoldDB" id="A0AAN7JAS9"/>
<proteinExistence type="predicted"/>
<name>A0AAN7JAS9_QUERU</name>
<accession>A0AAN7JAS9</accession>
<evidence type="ECO:0000313" key="1">
    <source>
        <dbReference type="EMBL" id="KAK4604616.1"/>
    </source>
</evidence>
<reference evidence="1 2" key="1">
    <citation type="journal article" date="2023" name="G3 (Bethesda)">
        <title>A haplotype-resolved chromosome-scale genome for Quercus rubra L. provides insights into the genetics of adaptive traits for red oak species.</title>
        <authorList>
            <person name="Kapoor B."/>
            <person name="Jenkins J."/>
            <person name="Schmutz J."/>
            <person name="Zhebentyayeva T."/>
            <person name="Kuelheim C."/>
            <person name="Coggeshall M."/>
            <person name="Heim C."/>
            <person name="Lasky J.R."/>
            <person name="Leites L."/>
            <person name="Islam-Faridi N."/>
            <person name="Romero-Severson J."/>
            <person name="DeLeo V.L."/>
            <person name="Lucas S.M."/>
            <person name="Lazic D."/>
            <person name="Gailing O."/>
            <person name="Carlson J."/>
            <person name="Staton M."/>
        </authorList>
    </citation>
    <scope>NUCLEOTIDE SEQUENCE [LARGE SCALE GENOMIC DNA]</scope>
    <source>
        <strain evidence="1">Pseudo-F2</strain>
    </source>
</reference>